<feature type="compositionally biased region" description="Basic and acidic residues" evidence="1">
    <location>
        <begin position="272"/>
        <end position="294"/>
    </location>
</feature>
<organism evidence="2 3">
    <name type="scientific">Penicillium subrubescens</name>
    <dbReference type="NCBI Taxonomy" id="1316194"/>
    <lineage>
        <taxon>Eukaryota</taxon>
        <taxon>Fungi</taxon>
        <taxon>Dikarya</taxon>
        <taxon>Ascomycota</taxon>
        <taxon>Pezizomycotina</taxon>
        <taxon>Eurotiomycetes</taxon>
        <taxon>Eurotiomycetidae</taxon>
        <taxon>Eurotiales</taxon>
        <taxon>Aspergillaceae</taxon>
        <taxon>Penicillium</taxon>
    </lineage>
</organism>
<feature type="region of interest" description="Disordered" evidence="1">
    <location>
        <begin position="479"/>
        <end position="508"/>
    </location>
</feature>
<accession>A0A1Q5T746</accession>
<keyword evidence="3" id="KW-1185">Reference proteome</keyword>
<dbReference type="EMBL" id="MNBE01000701">
    <property type="protein sequence ID" value="OKO95975.1"/>
    <property type="molecule type" value="Genomic_DNA"/>
</dbReference>
<evidence type="ECO:0000313" key="3">
    <source>
        <dbReference type="Proteomes" id="UP000186955"/>
    </source>
</evidence>
<comment type="caution">
    <text evidence="2">The sequence shown here is derived from an EMBL/GenBank/DDBJ whole genome shotgun (WGS) entry which is preliminary data.</text>
</comment>
<gene>
    <name evidence="2" type="ORF">PENSUB_10996</name>
</gene>
<protein>
    <submittedName>
        <fullName evidence="2">Uncharacterized protein</fullName>
    </submittedName>
</protein>
<dbReference type="Proteomes" id="UP000186955">
    <property type="component" value="Unassembled WGS sequence"/>
</dbReference>
<feature type="compositionally biased region" description="Basic and acidic residues" evidence="1">
    <location>
        <begin position="479"/>
        <end position="489"/>
    </location>
</feature>
<feature type="compositionally biased region" description="Basic and acidic residues" evidence="1">
    <location>
        <begin position="499"/>
        <end position="508"/>
    </location>
</feature>
<evidence type="ECO:0000313" key="2">
    <source>
        <dbReference type="EMBL" id="OKO95975.1"/>
    </source>
</evidence>
<name>A0A1Q5T746_9EURO</name>
<dbReference type="OrthoDB" id="10643606at2759"/>
<dbReference type="AlphaFoldDB" id="A0A1Q5T746"/>
<sequence length="508" mass="56279">MPPAKDRPVGLLLDISRDDNDIHADLKLLQDKCDAFRTARDEPVVTAQIDAANCVKSAPEEIMSLPITTKAVDDMTAYALLTSRARTNCKVSATDFESNGMLRGKRPPRGKGVAIEAFGIRWIPEMCGRTLLTGTNLAKFPYLTRTERPKGSPPVISIGKVTIPQGWVEGTDYHVVAKPNIVNELPCPPAINDHKRGLYLKAMQASKIIIHMDLDLDHKVIVPSLTGEHAIMKFQDVPGFRKHCANPATGGPNMEIEDESLRPENALLHPWRPHDPMAPRVAKEKPKTKEKPKDAQPNTPLTPQEQRTDKTTREHKRQRLDTDSKESIYDVVAEKMGTKRALPCAVWSPDPMMAALFRELTSSTTGTLAGKLDKVSQCAGEINAYCKARNLTQEEAFGLCTTDKDFNKLALNFVNASNDCQAAIDQRARKNWRGAALANYVLANLQYSTIALRTEIRSPAIADIEAFLTRSDRNFAIPLKKDKAASKDGENDDIDDAKEDSPEPPEFR</sequence>
<feature type="region of interest" description="Disordered" evidence="1">
    <location>
        <begin position="267"/>
        <end position="325"/>
    </location>
</feature>
<feature type="compositionally biased region" description="Polar residues" evidence="1">
    <location>
        <begin position="296"/>
        <end position="305"/>
    </location>
</feature>
<proteinExistence type="predicted"/>
<reference evidence="2 3" key="1">
    <citation type="submission" date="2016-10" db="EMBL/GenBank/DDBJ databases">
        <title>Genome sequence of the ascomycete fungus Penicillium subrubescens.</title>
        <authorList>
            <person name="De Vries R.P."/>
            <person name="Peng M."/>
            <person name="Dilokpimol A."/>
            <person name="Hilden K."/>
            <person name="Makela M.R."/>
            <person name="Grigoriev I."/>
            <person name="Riley R."/>
            <person name="Granchi Z."/>
        </authorList>
    </citation>
    <scope>NUCLEOTIDE SEQUENCE [LARGE SCALE GENOMIC DNA]</scope>
    <source>
        <strain evidence="2 3">CBS 132785</strain>
    </source>
</reference>
<evidence type="ECO:0000256" key="1">
    <source>
        <dbReference type="SAM" id="MobiDB-lite"/>
    </source>
</evidence>